<dbReference type="Proteomes" id="UP000199135">
    <property type="component" value="Unassembled WGS sequence"/>
</dbReference>
<evidence type="ECO:0000313" key="4">
    <source>
        <dbReference type="Proteomes" id="UP000199135"/>
    </source>
</evidence>
<evidence type="ECO:0000256" key="2">
    <source>
        <dbReference type="SAM" id="Phobius"/>
    </source>
</evidence>
<feature type="transmembrane region" description="Helical" evidence="2">
    <location>
        <begin position="220"/>
        <end position="239"/>
    </location>
</feature>
<sequence length="247" mass="26692">MPKHSTSGWEQTDAASASEPTRRVAPKPLENIQPQGDDLGKTVLRSGNAVPPTQYRDVPNDPYQQAYVPQGYGQPGYPQQYPQGCERQLGYSQGYGQADPAVRGPVLRRPQPQVDPRYARVAPALQESPEQQAYVPGSRAGGSHPMARRAGSAAGALCCRLLAIACRLCALLLSGLVIANAFVTGSSRIFVIDVTNRATSWMPSVLSGVFVYETPFGGNLRGDFVVAAIILFILDWVLVRKARDLRG</sequence>
<evidence type="ECO:0000313" key="3">
    <source>
        <dbReference type="EMBL" id="SEH60376.1"/>
    </source>
</evidence>
<keyword evidence="2" id="KW-0472">Membrane</keyword>
<gene>
    <name evidence="3" type="ORF">SAMN05216447_1078</name>
</gene>
<dbReference type="RefSeq" id="WP_078687682.1">
    <property type="nucleotide sequence ID" value="NZ_FNWT01000007.1"/>
</dbReference>
<evidence type="ECO:0000256" key="1">
    <source>
        <dbReference type="SAM" id="MobiDB-lite"/>
    </source>
</evidence>
<keyword evidence="2" id="KW-1133">Transmembrane helix</keyword>
<feature type="region of interest" description="Disordered" evidence="1">
    <location>
        <begin position="1"/>
        <end position="74"/>
    </location>
</feature>
<feature type="compositionally biased region" description="Polar residues" evidence="1">
    <location>
        <begin position="1"/>
        <end position="19"/>
    </location>
</feature>
<keyword evidence="2" id="KW-0812">Transmembrane</keyword>
<name>A0A1H6JMY2_9ACTN</name>
<organism evidence="3 4">
    <name type="scientific">Parafannyhessea umbonata</name>
    <dbReference type="NCBI Taxonomy" id="604330"/>
    <lineage>
        <taxon>Bacteria</taxon>
        <taxon>Bacillati</taxon>
        <taxon>Actinomycetota</taxon>
        <taxon>Coriobacteriia</taxon>
        <taxon>Coriobacteriales</taxon>
        <taxon>Atopobiaceae</taxon>
        <taxon>Parafannyhessea</taxon>
    </lineage>
</organism>
<feature type="compositionally biased region" description="Low complexity" evidence="1">
    <location>
        <begin position="62"/>
        <end position="74"/>
    </location>
</feature>
<protein>
    <submittedName>
        <fullName evidence="3">Uncharacterized protein</fullName>
    </submittedName>
</protein>
<accession>A0A1H6JMY2</accession>
<comment type="caution">
    <text evidence="3">The sequence shown here is derived from an EMBL/GenBank/DDBJ whole genome shotgun (WGS) entry which is preliminary data.</text>
</comment>
<proteinExistence type="predicted"/>
<feature type="transmembrane region" description="Helical" evidence="2">
    <location>
        <begin position="157"/>
        <end position="183"/>
    </location>
</feature>
<keyword evidence="4" id="KW-1185">Reference proteome</keyword>
<dbReference type="EMBL" id="FNWT01000007">
    <property type="protein sequence ID" value="SEH60376.1"/>
    <property type="molecule type" value="Genomic_DNA"/>
</dbReference>
<reference evidence="3 4" key="1">
    <citation type="submission" date="2016-10" db="EMBL/GenBank/DDBJ databases">
        <authorList>
            <person name="Varghese N."/>
            <person name="Submissions S."/>
        </authorList>
    </citation>
    <scope>NUCLEOTIDE SEQUENCE [LARGE SCALE GENOMIC DNA]</scope>
    <source>
        <strain evidence="3 4">WCP15</strain>
    </source>
</reference>